<accession>A0A9P6T985</accession>
<keyword evidence="1" id="KW-0812">Transmembrane</keyword>
<evidence type="ECO:0000313" key="2">
    <source>
        <dbReference type="EMBL" id="KAG0143932.1"/>
    </source>
</evidence>
<evidence type="ECO:0000313" key="3">
    <source>
        <dbReference type="Proteomes" id="UP000886653"/>
    </source>
</evidence>
<organism evidence="2 3">
    <name type="scientific">Cronartium quercuum f. sp. fusiforme G11</name>
    <dbReference type="NCBI Taxonomy" id="708437"/>
    <lineage>
        <taxon>Eukaryota</taxon>
        <taxon>Fungi</taxon>
        <taxon>Dikarya</taxon>
        <taxon>Basidiomycota</taxon>
        <taxon>Pucciniomycotina</taxon>
        <taxon>Pucciniomycetes</taxon>
        <taxon>Pucciniales</taxon>
        <taxon>Coleosporiaceae</taxon>
        <taxon>Cronartium</taxon>
    </lineage>
</organism>
<protein>
    <submittedName>
        <fullName evidence="2">Uncharacterized protein</fullName>
    </submittedName>
</protein>
<evidence type="ECO:0000256" key="1">
    <source>
        <dbReference type="SAM" id="Phobius"/>
    </source>
</evidence>
<keyword evidence="1" id="KW-1133">Transmembrane helix</keyword>
<name>A0A9P6T985_9BASI</name>
<feature type="transmembrane region" description="Helical" evidence="1">
    <location>
        <begin position="20"/>
        <end position="40"/>
    </location>
</feature>
<dbReference type="Proteomes" id="UP000886653">
    <property type="component" value="Unassembled WGS sequence"/>
</dbReference>
<dbReference type="EMBL" id="MU167306">
    <property type="protein sequence ID" value="KAG0143932.1"/>
    <property type="molecule type" value="Genomic_DNA"/>
</dbReference>
<keyword evidence="1" id="KW-0472">Membrane</keyword>
<dbReference type="AlphaFoldDB" id="A0A9P6T985"/>
<gene>
    <name evidence="2" type="ORF">CROQUDRAFT_95619</name>
</gene>
<comment type="caution">
    <text evidence="2">The sequence shown here is derived from an EMBL/GenBank/DDBJ whole genome shotgun (WGS) entry which is preliminary data.</text>
</comment>
<sequence>MEPNSRHALQSDLQQKSWKFTAGSSIWLIIFSVSKVLGVFGSSDLIHSSKSGGWCLFMGQYLCKLSSRNILTKNNP</sequence>
<proteinExistence type="predicted"/>
<keyword evidence="3" id="KW-1185">Reference proteome</keyword>
<reference evidence="2" key="1">
    <citation type="submission" date="2013-11" db="EMBL/GenBank/DDBJ databases">
        <title>Genome sequence of the fusiform rust pathogen reveals effectors for host alternation and coevolution with pine.</title>
        <authorList>
            <consortium name="DOE Joint Genome Institute"/>
            <person name="Smith K."/>
            <person name="Pendleton A."/>
            <person name="Kubisiak T."/>
            <person name="Anderson C."/>
            <person name="Salamov A."/>
            <person name="Aerts A."/>
            <person name="Riley R."/>
            <person name="Clum A."/>
            <person name="Lindquist E."/>
            <person name="Ence D."/>
            <person name="Campbell M."/>
            <person name="Kronenberg Z."/>
            <person name="Feau N."/>
            <person name="Dhillon B."/>
            <person name="Hamelin R."/>
            <person name="Burleigh J."/>
            <person name="Smith J."/>
            <person name="Yandell M."/>
            <person name="Nelson C."/>
            <person name="Grigoriev I."/>
            <person name="Davis J."/>
        </authorList>
    </citation>
    <scope>NUCLEOTIDE SEQUENCE</scope>
    <source>
        <strain evidence="2">G11</strain>
    </source>
</reference>